<dbReference type="InterPro" id="IPR041395">
    <property type="entry name" value="McpB_HAMP_3rd"/>
</dbReference>
<dbReference type="Pfam" id="PF18575">
    <property type="entry name" value="HAMP_N3"/>
    <property type="match status" value="1"/>
</dbReference>
<dbReference type="CDD" id="cd06225">
    <property type="entry name" value="HAMP"/>
    <property type="match status" value="1"/>
</dbReference>
<comment type="similarity">
    <text evidence="2">Belongs to the methyl-accepting chemotaxis (MCP) protein family.</text>
</comment>
<name>A0ABU7Z121_9GAMM</name>
<dbReference type="SUPFAM" id="SSF58104">
    <property type="entry name" value="Methyl-accepting chemotaxis protein (MCP) signaling domain"/>
    <property type="match status" value="1"/>
</dbReference>
<dbReference type="CDD" id="cd11386">
    <property type="entry name" value="MCP_signal"/>
    <property type="match status" value="1"/>
</dbReference>
<proteinExistence type="inferred from homology"/>
<dbReference type="SMART" id="SM00304">
    <property type="entry name" value="HAMP"/>
    <property type="match status" value="3"/>
</dbReference>
<evidence type="ECO:0000256" key="5">
    <source>
        <dbReference type="SAM" id="Phobius"/>
    </source>
</evidence>
<dbReference type="InterPro" id="IPR051310">
    <property type="entry name" value="MCP_chemotaxis"/>
</dbReference>
<reference evidence="8 9" key="1">
    <citation type="journal article" date="2016" name="Int. J. Syst. Evol. Microbiol.">
        <title>Lysobacter erysipheiresistens sp. nov., an antagonist of powdery mildew, isolated from tobacco-cultivated soil.</title>
        <authorList>
            <person name="Xie B."/>
            <person name="Li T."/>
            <person name="Lin X."/>
            <person name="Wang C.J."/>
            <person name="Chen Y.J."/>
            <person name="Liu W.J."/>
            <person name="Zhao Z.W."/>
        </authorList>
    </citation>
    <scope>NUCLEOTIDE SEQUENCE [LARGE SCALE GENOMIC DNA]</scope>
    <source>
        <strain evidence="8 9">RS-LYSO-3</strain>
    </source>
</reference>
<evidence type="ECO:0000313" key="8">
    <source>
        <dbReference type="EMBL" id="MEG3184940.1"/>
    </source>
</evidence>
<evidence type="ECO:0000256" key="4">
    <source>
        <dbReference type="SAM" id="MobiDB-lite"/>
    </source>
</evidence>
<feature type="domain" description="HAMP" evidence="7">
    <location>
        <begin position="533"/>
        <end position="585"/>
    </location>
</feature>
<protein>
    <submittedName>
        <fullName evidence="8">Methyl-accepting chemotaxis protein</fullName>
    </submittedName>
</protein>
<dbReference type="SMART" id="SM00283">
    <property type="entry name" value="MA"/>
    <property type="match status" value="1"/>
</dbReference>
<keyword evidence="5" id="KW-0472">Membrane</keyword>
<dbReference type="Gene3D" id="1.10.287.950">
    <property type="entry name" value="Methyl-accepting chemotaxis protein"/>
    <property type="match status" value="1"/>
</dbReference>
<dbReference type="Pfam" id="PF00015">
    <property type="entry name" value="MCPsignal"/>
    <property type="match status" value="1"/>
</dbReference>
<feature type="transmembrane region" description="Helical" evidence="5">
    <location>
        <begin position="330"/>
        <end position="350"/>
    </location>
</feature>
<dbReference type="RefSeq" id="WP_332617945.1">
    <property type="nucleotide sequence ID" value="NZ_JAXGFP010000007.1"/>
</dbReference>
<feature type="domain" description="HAMP" evidence="7">
    <location>
        <begin position="352"/>
        <end position="404"/>
    </location>
</feature>
<dbReference type="PANTHER" id="PTHR43531">
    <property type="entry name" value="PROTEIN ICFG"/>
    <property type="match status" value="1"/>
</dbReference>
<gene>
    <name evidence="8" type="ORF">SNE34_13080</name>
</gene>
<keyword evidence="9" id="KW-1185">Reference proteome</keyword>
<keyword evidence="5" id="KW-1133">Transmembrane helix</keyword>
<dbReference type="EMBL" id="JAXGFP010000007">
    <property type="protein sequence ID" value="MEG3184940.1"/>
    <property type="molecule type" value="Genomic_DNA"/>
</dbReference>
<dbReference type="PANTHER" id="PTHR43531:SF14">
    <property type="entry name" value="METHYL-ACCEPTING CHEMOTAXIS PROTEIN I-RELATED"/>
    <property type="match status" value="1"/>
</dbReference>
<feature type="domain" description="Methyl-accepting transducer" evidence="6">
    <location>
        <begin position="590"/>
        <end position="819"/>
    </location>
</feature>
<dbReference type="Gene3D" id="1.20.120.1530">
    <property type="match status" value="2"/>
</dbReference>
<feature type="region of interest" description="Disordered" evidence="4">
    <location>
        <begin position="857"/>
        <end position="898"/>
    </location>
</feature>
<dbReference type="Pfam" id="PF18947">
    <property type="entry name" value="HAMP_2"/>
    <property type="match status" value="1"/>
</dbReference>
<feature type="transmembrane region" description="Helical" evidence="5">
    <location>
        <begin position="30"/>
        <end position="49"/>
    </location>
</feature>
<organism evidence="8 9">
    <name type="scientific">Novilysobacter erysipheiresistens</name>
    <dbReference type="NCBI Taxonomy" id="1749332"/>
    <lineage>
        <taxon>Bacteria</taxon>
        <taxon>Pseudomonadati</taxon>
        <taxon>Pseudomonadota</taxon>
        <taxon>Gammaproteobacteria</taxon>
        <taxon>Lysobacterales</taxon>
        <taxon>Lysobacteraceae</taxon>
        <taxon>Novilysobacter</taxon>
    </lineage>
</organism>
<evidence type="ECO:0000259" key="7">
    <source>
        <dbReference type="PROSITE" id="PS50885"/>
    </source>
</evidence>
<dbReference type="Proteomes" id="UP001355056">
    <property type="component" value="Unassembled WGS sequence"/>
</dbReference>
<sequence length="898" mass="94276">MSNRLPSSLLDQALAPATRLMARLRFSQKALVIGASFMLTCGVLAGILMTRSVAEINAVQQQQAAVEGLSKLHHSMLAMQKYRQLATRVAAKDDVSAQTLASTASLAGEELAAASKWAADALPEAPLQAPMQQAQAAWATASAEFSDPAAAMDARNAAIRQVRELMGLVAEHSGLSTSQDAATLYMGRAASEWLPTLAEYTSQQGAVGLRVLGEGTIWVEDRTGLAVSRNMQNFLRENIELEVANAREAMPELAASIGKPLDTALTAMGKQNDAIQTHVLDAALPELPVKVMAAREDATRLAMAAALVAANRSTANAAAAEIGRLQAQTAGTAIVVLLVLLLSVYLFLGFTRSTRTSLRKIQDAAEAIAIGQFPEGVHVTSRDELRDIAVSLEGGVASLRGFAEAQRTLFDAHQAGEIDERLDTEAFPGSFGVMADEINTLVASHIAVKMRVVEIVSAYSRGDLSEDIERLPGKKAQITAAVDGVKAGMQAMTSEIQGLVEAAVSGDFSRRGDAERFQFVYREMIESLNALMESADRGLDEVGSLLAAVAEGDLSREADADLPGQFGELARNANGAVRQLATVVGQIRQGSDAISAAAGEIAAGNNDLSQRTEQQAASLEETASSMEELTSTVRQNADNARQANQLAIGAADVAEQGGRVVGQVVHTMSAINESSRKIGDIIGVIDGIAFQTNILALNAAVEAARAGEQGRGFAVVAAEVRSLAQRSAGAAKEIKQLITDSVGKVEEGSSLVDQAGKTMGEIVTSVKRVTDIIADISAASQEQTSGIEQVNQAILQMDEGTQQNAALVEEASAAARSLEQQSGHLVQTVSAFRLDAQHDAQGPAIAVSRVAVSRVAEPAPASAPRKPARPAPAKAVAKSTAKPARARANGSDQHWQEF</sequence>
<feature type="compositionally biased region" description="Low complexity" evidence="4">
    <location>
        <begin position="857"/>
        <end position="879"/>
    </location>
</feature>
<dbReference type="PROSITE" id="PS50885">
    <property type="entry name" value="HAMP"/>
    <property type="match status" value="2"/>
</dbReference>
<dbReference type="InterPro" id="IPR004089">
    <property type="entry name" value="MCPsignal_dom"/>
</dbReference>
<keyword evidence="5" id="KW-0812">Transmembrane</keyword>
<comment type="caution">
    <text evidence="8">The sequence shown here is derived from an EMBL/GenBank/DDBJ whole genome shotgun (WGS) entry which is preliminary data.</text>
</comment>
<evidence type="ECO:0000313" key="9">
    <source>
        <dbReference type="Proteomes" id="UP001355056"/>
    </source>
</evidence>
<dbReference type="PROSITE" id="PS50111">
    <property type="entry name" value="CHEMOTAXIS_TRANSDUC_2"/>
    <property type="match status" value="1"/>
</dbReference>
<keyword evidence="1" id="KW-0488">Methylation</keyword>
<keyword evidence="3" id="KW-0807">Transducer</keyword>
<evidence type="ECO:0000259" key="6">
    <source>
        <dbReference type="PROSITE" id="PS50111"/>
    </source>
</evidence>
<dbReference type="InterPro" id="IPR003660">
    <property type="entry name" value="HAMP_dom"/>
</dbReference>
<evidence type="ECO:0000256" key="3">
    <source>
        <dbReference type="PROSITE-ProRule" id="PRU00284"/>
    </source>
</evidence>
<evidence type="ECO:0000256" key="2">
    <source>
        <dbReference type="ARBA" id="ARBA00029447"/>
    </source>
</evidence>
<accession>A0ABU7Z121</accession>
<evidence type="ECO:0000256" key="1">
    <source>
        <dbReference type="ARBA" id="ARBA00022481"/>
    </source>
</evidence>